<dbReference type="GO" id="GO:0016846">
    <property type="term" value="F:carbon-sulfur lyase activity"/>
    <property type="evidence" value="ECO:0007669"/>
    <property type="project" value="InterPro"/>
</dbReference>
<keyword evidence="3" id="KW-0862">Zinc</keyword>
<feature type="region of interest" description="Disordered" evidence="5">
    <location>
        <begin position="190"/>
        <end position="222"/>
    </location>
</feature>
<evidence type="ECO:0000256" key="5">
    <source>
        <dbReference type="SAM" id="MobiDB-lite"/>
    </source>
</evidence>
<protein>
    <recommendedName>
        <fullName evidence="6">CENP-V/GFA domain-containing protein</fullName>
    </recommendedName>
</protein>
<feature type="compositionally biased region" description="Basic and acidic residues" evidence="5">
    <location>
        <begin position="197"/>
        <end position="218"/>
    </location>
</feature>
<evidence type="ECO:0000256" key="3">
    <source>
        <dbReference type="ARBA" id="ARBA00022833"/>
    </source>
</evidence>
<feature type="domain" description="CENP-V/GFA" evidence="6">
    <location>
        <begin position="3"/>
        <end position="116"/>
    </location>
</feature>
<evidence type="ECO:0000256" key="2">
    <source>
        <dbReference type="ARBA" id="ARBA00022723"/>
    </source>
</evidence>
<dbReference type="EMBL" id="KZ851855">
    <property type="protein sequence ID" value="RDK41416.1"/>
    <property type="molecule type" value="Genomic_DNA"/>
</dbReference>
<dbReference type="PANTHER" id="PTHR33337:SF40">
    <property type="entry name" value="CENP-V_GFA DOMAIN-CONTAINING PROTEIN-RELATED"/>
    <property type="match status" value="1"/>
</dbReference>
<dbReference type="PANTHER" id="PTHR33337">
    <property type="entry name" value="GFA DOMAIN-CONTAINING PROTEIN"/>
    <property type="match status" value="1"/>
</dbReference>
<dbReference type="GO" id="GO:0046872">
    <property type="term" value="F:metal ion binding"/>
    <property type="evidence" value="ECO:0007669"/>
    <property type="project" value="UniProtKB-KW"/>
</dbReference>
<evidence type="ECO:0000256" key="4">
    <source>
        <dbReference type="ARBA" id="ARBA00023239"/>
    </source>
</evidence>
<accession>A0A370PGT2</accession>
<dbReference type="InterPro" id="IPR006913">
    <property type="entry name" value="CENP-V/GFA"/>
</dbReference>
<proteinExistence type="inferred from homology"/>
<keyword evidence="8" id="KW-1185">Reference proteome</keyword>
<dbReference type="Pfam" id="PF04828">
    <property type="entry name" value="GFA"/>
    <property type="match status" value="1"/>
</dbReference>
<dbReference type="AlphaFoldDB" id="A0A370PGT2"/>
<dbReference type="Gene3D" id="3.90.1590.10">
    <property type="entry name" value="glutathione-dependent formaldehyde- activating enzyme (gfa)"/>
    <property type="match status" value="1"/>
</dbReference>
<dbReference type="InterPro" id="IPR016142">
    <property type="entry name" value="Citrate_synth-like_lrg_a-sub"/>
</dbReference>
<evidence type="ECO:0000259" key="6">
    <source>
        <dbReference type="PROSITE" id="PS51891"/>
    </source>
</evidence>
<evidence type="ECO:0000313" key="8">
    <source>
        <dbReference type="Proteomes" id="UP000254937"/>
    </source>
</evidence>
<dbReference type="SUPFAM" id="SSF51316">
    <property type="entry name" value="Mss4-like"/>
    <property type="match status" value="1"/>
</dbReference>
<evidence type="ECO:0000256" key="1">
    <source>
        <dbReference type="ARBA" id="ARBA00005495"/>
    </source>
</evidence>
<dbReference type="SUPFAM" id="SSF48256">
    <property type="entry name" value="Citrate synthase"/>
    <property type="match status" value="1"/>
</dbReference>
<dbReference type="GO" id="GO:0046912">
    <property type="term" value="F:acyltransferase activity, acyl groups converted into alkyl on transfer"/>
    <property type="evidence" value="ECO:0007669"/>
    <property type="project" value="InterPro"/>
</dbReference>
<gene>
    <name evidence="7" type="ORF">M752DRAFT_327548</name>
</gene>
<dbReference type="Pfam" id="PF00285">
    <property type="entry name" value="Citrate_synt"/>
    <property type="match status" value="1"/>
</dbReference>
<dbReference type="InterPro" id="IPR011057">
    <property type="entry name" value="Mss4-like_sf"/>
</dbReference>
<dbReference type="InterPro" id="IPR002020">
    <property type="entry name" value="Citrate_synthase"/>
</dbReference>
<reference evidence="7 8" key="1">
    <citation type="submission" date="2018-07" db="EMBL/GenBank/DDBJ databases">
        <title>Section-level genome sequencing of Aspergillus section Nigri to investigate inter- and intra-species variation.</title>
        <authorList>
            <consortium name="DOE Joint Genome Institute"/>
            <person name="Vesth T.C."/>
            <person name="Nybo J.L."/>
            <person name="Theobald S."/>
            <person name="Frisvad J.C."/>
            <person name="Larsen T.O."/>
            <person name="Nielsen K.F."/>
            <person name="Hoof J.B."/>
            <person name="Brandl J."/>
            <person name="Salamov A."/>
            <person name="Riley R."/>
            <person name="Gladden J.M."/>
            <person name="Phatale P."/>
            <person name="Nielsen M.T."/>
            <person name="Lyhne E.K."/>
            <person name="Kogle M.E."/>
            <person name="Strasser K."/>
            <person name="McDonnell E."/>
            <person name="Barry K."/>
            <person name="Clum A."/>
            <person name="Chen C."/>
            <person name="Nolan M."/>
            <person name="Sandor L."/>
            <person name="Kuo A."/>
            <person name="Lipzen A."/>
            <person name="Hainaut M."/>
            <person name="Drula E."/>
            <person name="Tsang A."/>
            <person name="Magnuson J.K."/>
            <person name="Henrissat B."/>
            <person name="Wiebenga A."/>
            <person name="Simmons B.A."/>
            <person name="Makela M.R."/>
            <person name="De vries R.P."/>
            <person name="Grigoriev I.V."/>
            <person name="Mortensen U.H."/>
            <person name="Baker S.E."/>
            <person name="Andersen M.R."/>
        </authorList>
    </citation>
    <scope>NUCLEOTIDE SEQUENCE [LARGE SCALE GENOMIC DNA]</scope>
    <source>
        <strain evidence="7 8">ATCC 13157</strain>
    </source>
</reference>
<evidence type="ECO:0000313" key="7">
    <source>
        <dbReference type="EMBL" id="RDK41416.1"/>
    </source>
</evidence>
<dbReference type="Gene3D" id="1.10.580.10">
    <property type="entry name" value="Citrate Synthase, domain 1"/>
    <property type="match status" value="1"/>
</dbReference>
<sequence>MPLSGHCLCKAVTYTVDIDAPLLVGYDHCDDCQRQSGSTYSLVAVVPKDKLTVNGPLKKWSGTGSSGNAVHRLFCSECGSPIAHDPDAAPEIIALKAGTLDTEIKKALKPDTEIWTVGKLPFCQEHLAKPFKHMPENLLRKKPILGDLKLNDGIAYIAVHLYNRAQLANPLRNIVNPLSSEILMSKTRTPMRNMRSQFEERRSQPWTSRRSEPQEREPTAQIRSRVASGDLERSLLLFGGHSLEQLSEIDLEDVLHRLVSGSYPTMPHMDGLSHKLTEAMLAVPDDVQRTVWTHPHPDMITASHDANMFRKSPEDTDRVMIRTVAAYAVVSGLANSHRKGLRFTPPTRGRSYYEKSFVMAGLVDPRTGRPGRVKLSCFRQFDILNSDHGMAFTVFSALATP</sequence>
<keyword evidence="2" id="KW-0479">Metal-binding</keyword>
<comment type="similarity">
    <text evidence="1">Belongs to the Gfa family.</text>
</comment>
<dbReference type="PROSITE" id="PS51891">
    <property type="entry name" value="CENP_V_GFA"/>
    <property type="match status" value="1"/>
</dbReference>
<dbReference type="InterPro" id="IPR036969">
    <property type="entry name" value="Citrate_synthase_sf"/>
</dbReference>
<dbReference type="Proteomes" id="UP000254937">
    <property type="component" value="Unassembled WGS sequence"/>
</dbReference>
<organism evidence="7 8">
    <name type="scientific">Aspergillus phoenicis ATCC 13157</name>
    <dbReference type="NCBI Taxonomy" id="1353007"/>
    <lineage>
        <taxon>Eukaryota</taxon>
        <taxon>Fungi</taxon>
        <taxon>Dikarya</taxon>
        <taxon>Ascomycota</taxon>
        <taxon>Pezizomycotina</taxon>
        <taxon>Eurotiomycetes</taxon>
        <taxon>Eurotiomycetidae</taxon>
        <taxon>Eurotiales</taxon>
        <taxon>Aspergillaceae</taxon>
        <taxon>Aspergillus</taxon>
    </lineage>
</organism>
<keyword evidence="4" id="KW-0456">Lyase</keyword>
<name>A0A370PGT2_ASPPH</name>